<evidence type="ECO:0000259" key="10">
    <source>
        <dbReference type="PROSITE" id="PS51105"/>
    </source>
</evidence>
<protein>
    <submittedName>
        <fullName evidence="11">Diguanylate phosphodiesterase</fullName>
    </submittedName>
</protein>
<dbReference type="Pfam" id="PF00563">
    <property type="entry name" value="EAL"/>
    <property type="match status" value="1"/>
</dbReference>
<evidence type="ECO:0000256" key="6">
    <source>
        <dbReference type="ARBA" id="ARBA00022989"/>
    </source>
</evidence>
<dbReference type="InterPro" id="IPR035919">
    <property type="entry name" value="EAL_sf"/>
</dbReference>
<proteinExistence type="predicted"/>
<comment type="caution">
    <text evidence="11">The sequence shown here is derived from an EMBL/GenBank/DDBJ whole genome shotgun (WGS) entry which is preliminary data.</text>
</comment>
<dbReference type="Gene3D" id="3.20.20.450">
    <property type="entry name" value="EAL domain"/>
    <property type="match status" value="1"/>
</dbReference>
<dbReference type="PROSITE" id="PS50883">
    <property type="entry name" value="EAL"/>
    <property type="match status" value="1"/>
</dbReference>
<evidence type="ECO:0000256" key="4">
    <source>
        <dbReference type="ARBA" id="ARBA00022597"/>
    </source>
</evidence>
<comment type="subcellular location">
    <subcellularLocation>
        <location evidence="1">Cell membrane</location>
        <topology evidence="1">Multi-pass membrane protein</topology>
    </subcellularLocation>
</comment>
<feature type="transmembrane region" description="Helical" evidence="8">
    <location>
        <begin position="114"/>
        <end position="132"/>
    </location>
</feature>
<evidence type="ECO:0000313" key="12">
    <source>
        <dbReference type="Proteomes" id="UP000031278"/>
    </source>
</evidence>
<evidence type="ECO:0000256" key="5">
    <source>
        <dbReference type="ARBA" id="ARBA00022692"/>
    </source>
</evidence>
<gene>
    <name evidence="11" type="ORF">RJ45_25835</name>
</gene>
<dbReference type="GO" id="GO:0005886">
    <property type="term" value="C:plasma membrane"/>
    <property type="evidence" value="ECO:0007669"/>
    <property type="project" value="UniProtKB-SubCell"/>
</dbReference>
<keyword evidence="3" id="KW-1003">Cell membrane</keyword>
<accession>A0A0B9GML1</accession>
<dbReference type="EMBL" id="JWLZ01000225">
    <property type="protein sequence ID" value="KHT58062.1"/>
    <property type="molecule type" value="Genomic_DNA"/>
</dbReference>
<dbReference type="InterPro" id="IPR001633">
    <property type="entry name" value="EAL_dom"/>
</dbReference>
<feature type="domain" description="PTS EIIC type-3" evidence="10">
    <location>
        <begin position="1"/>
        <end position="378"/>
    </location>
</feature>
<feature type="transmembrane region" description="Helical" evidence="8">
    <location>
        <begin position="60"/>
        <end position="78"/>
    </location>
</feature>
<dbReference type="Pfam" id="PF02378">
    <property type="entry name" value="PTS_EIIC"/>
    <property type="match status" value="1"/>
</dbReference>
<dbReference type="GO" id="GO:0008982">
    <property type="term" value="F:protein-N(PI)-phosphohistidine-sugar phosphotransferase activity"/>
    <property type="evidence" value="ECO:0007669"/>
    <property type="project" value="InterPro"/>
</dbReference>
<feature type="transmembrane region" description="Helical" evidence="8">
    <location>
        <begin position="252"/>
        <end position="273"/>
    </location>
</feature>
<feature type="transmembrane region" description="Helical" evidence="8">
    <location>
        <begin position="12"/>
        <end position="40"/>
    </location>
</feature>
<dbReference type="SUPFAM" id="SSF141868">
    <property type="entry name" value="EAL domain-like"/>
    <property type="match status" value="1"/>
</dbReference>
<feature type="transmembrane region" description="Helical" evidence="8">
    <location>
        <begin position="358"/>
        <end position="378"/>
    </location>
</feature>
<evidence type="ECO:0000256" key="3">
    <source>
        <dbReference type="ARBA" id="ARBA00022475"/>
    </source>
</evidence>
<evidence type="ECO:0000256" key="7">
    <source>
        <dbReference type="ARBA" id="ARBA00023136"/>
    </source>
</evidence>
<sequence length="687" mass="76103">MPPLLSKLSTNSLLVAISHVFIMALPVSLMAALFNLLSIFTGRLGYDSISVTLGYVGEMTGHMFPLLLNIFLATYYSSILRLPKAAPISCALASFFIISQQWDLISPVIALPNNFVLSLLTAYASCIIISRIHKIRLLNFDRFITTVDSSIQMIVTCVLTLAILIIAAHSSAVVFKTFIQPDIVVPELDPSSLKDGLIYELVRGVLWSLGINGHNILHVYKAELYDISIANMADWKNFGTELNIISTNFYDFFTGMGGSGNTISLVICMLFFAKSKGYRLLAKAALILTIFNINEPILFGIPIIFNPIMILPFLSVPLLSFLLAYGATAAGFIPPLTEVHSWLIPPVLSGYVASGGEISVAFFQVFLIVVGIVIYYPFFKIMDKRSLGVDVSSIFRTHFFKDDELPVKSKLNSFIPSIQDNMNAQREVEKLQSSGSFVLYYQPQVDIQRSEVVALEALLRHEDVNGRVMGPTFLKSFGQLGLLADVDLWVLETAISDASEMVQSPNFTVSVNVSADTLLKKGFVNSLKQVIDCSRLKYEQVEIEVTEEVLIQDEALTASVIQEIKAMGGSVALDDFGTGYSSLAYLSRYEFDKIKIDRSLVENLDTERGRSLFEVVVQLGHITQAKIVVEGVETVEELDFIHQKGVRYVQGFFFYRPMTKAQIIAEHLVPTCSSLARKKVSSEIEVG</sequence>
<evidence type="ECO:0000256" key="2">
    <source>
        <dbReference type="ARBA" id="ARBA00022448"/>
    </source>
</evidence>
<feature type="transmembrane region" description="Helical" evidence="8">
    <location>
        <begin position="285"/>
        <end position="305"/>
    </location>
</feature>
<dbReference type="CDD" id="cd01948">
    <property type="entry name" value="EAL"/>
    <property type="match status" value="1"/>
</dbReference>
<dbReference type="AlphaFoldDB" id="A0A0B9GML1"/>
<evidence type="ECO:0000313" key="11">
    <source>
        <dbReference type="EMBL" id="KHT58062.1"/>
    </source>
</evidence>
<dbReference type="PANTHER" id="PTHR33121:SF71">
    <property type="entry name" value="OXYGEN SENSOR PROTEIN DOSP"/>
    <property type="match status" value="1"/>
</dbReference>
<keyword evidence="2" id="KW-0813">Transport</keyword>
<feature type="transmembrane region" description="Helical" evidence="8">
    <location>
        <begin position="311"/>
        <end position="337"/>
    </location>
</feature>
<feature type="transmembrane region" description="Helical" evidence="8">
    <location>
        <begin position="85"/>
        <end position="102"/>
    </location>
</feature>
<keyword evidence="7 8" id="KW-0472">Membrane</keyword>
<keyword evidence="6 8" id="KW-1133">Transmembrane helix</keyword>
<organism evidence="11 12">
    <name type="scientific">Photobacterium gaetbulicola</name>
    <dbReference type="NCBI Taxonomy" id="1295392"/>
    <lineage>
        <taxon>Bacteria</taxon>
        <taxon>Pseudomonadati</taxon>
        <taxon>Pseudomonadota</taxon>
        <taxon>Gammaproteobacteria</taxon>
        <taxon>Vibrionales</taxon>
        <taxon>Vibrionaceae</taxon>
        <taxon>Photobacterium</taxon>
    </lineage>
</organism>
<name>A0A0B9GML1_9GAMM</name>
<dbReference type="Proteomes" id="UP000031278">
    <property type="component" value="Unassembled WGS sequence"/>
</dbReference>
<dbReference type="PANTHER" id="PTHR33121">
    <property type="entry name" value="CYCLIC DI-GMP PHOSPHODIESTERASE PDEF"/>
    <property type="match status" value="1"/>
</dbReference>
<dbReference type="InterPro" id="IPR004501">
    <property type="entry name" value="PTS_EIIC_3"/>
</dbReference>
<feature type="transmembrane region" description="Helical" evidence="8">
    <location>
        <begin position="153"/>
        <end position="175"/>
    </location>
</feature>
<reference evidence="11 12" key="1">
    <citation type="submission" date="2014-12" db="EMBL/GenBank/DDBJ databases">
        <title>Genome sequencing of Photobacterium gaetbulicola AD005a.</title>
        <authorList>
            <person name="Adrian T.G.S."/>
            <person name="Chan K.G."/>
        </authorList>
    </citation>
    <scope>NUCLEOTIDE SEQUENCE [LARGE SCALE GENOMIC DNA]</scope>
    <source>
        <strain evidence="11 12">AD005a</strain>
    </source>
</reference>
<evidence type="ECO:0000259" key="9">
    <source>
        <dbReference type="PROSITE" id="PS50883"/>
    </source>
</evidence>
<evidence type="ECO:0000256" key="1">
    <source>
        <dbReference type="ARBA" id="ARBA00004651"/>
    </source>
</evidence>
<dbReference type="SMART" id="SM00052">
    <property type="entry name" value="EAL"/>
    <property type="match status" value="1"/>
</dbReference>
<dbReference type="InterPro" id="IPR003352">
    <property type="entry name" value="PTS_EIIC"/>
</dbReference>
<feature type="domain" description="EAL" evidence="9">
    <location>
        <begin position="421"/>
        <end position="671"/>
    </location>
</feature>
<keyword evidence="4" id="KW-0762">Sugar transport</keyword>
<keyword evidence="5 8" id="KW-0812">Transmembrane</keyword>
<dbReference type="PROSITE" id="PS51105">
    <property type="entry name" value="PTS_EIIC_TYPE_3"/>
    <property type="match status" value="1"/>
</dbReference>
<evidence type="ECO:0000256" key="8">
    <source>
        <dbReference type="SAM" id="Phobius"/>
    </source>
</evidence>
<dbReference type="GO" id="GO:0071111">
    <property type="term" value="F:cyclic-guanylate-specific phosphodiesterase activity"/>
    <property type="evidence" value="ECO:0007669"/>
    <property type="project" value="InterPro"/>
</dbReference>
<dbReference type="GO" id="GO:0009401">
    <property type="term" value="P:phosphoenolpyruvate-dependent sugar phosphotransferase system"/>
    <property type="evidence" value="ECO:0007669"/>
    <property type="project" value="InterPro"/>
</dbReference>
<dbReference type="InterPro" id="IPR050706">
    <property type="entry name" value="Cyclic-di-GMP_PDE-like"/>
</dbReference>